<proteinExistence type="predicted"/>
<keyword evidence="2" id="KW-1185">Reference proteome</keyword>
<reference evidence="1 2" key="1">
    <citation type="submission" date="2022-10" db="EMBL/GenBank/DDBJ databases">
        <authorList>
            <person name="Xie J."/>
            <person name="Shen N."/>
        </authorList>
    </citation>
    <scope>NUCLEOTIDE SEQUENCE [LARGE SCALE GENOMIC DNA]</scope>
    <source>
        <strain evidence="1 2">DSM 41681</strain>
    </source>
</reference>
<protein>
    <submittedName>
        <fullName evidence="1">Uncharacterized protein</fullName>
    </submittedName>
</protein>
<evidence type="ECO:0000313" key="2">
    <source>
        <dbReference type="Proteomes" id="UP001352223"/>
    </source>
</evidence>
<dbReference type="RefSeq" id="WP_324771212.1">
    <property type="nucleotide sequence ID" value="NZ_BAAATS010000051.1"/>
</dbReference>
<name>A0ABU6CFJ0_9ACTN</name>
<dbReference type="Proteomes" id="UP001352223">
    <property type="component" value="Unassembled WGS sequence"/>
</dbReference>
<dbReference type="EMBL" id="JAOZYB010000244">
    <property type="protein sequence ID" value="MEB3963473.1"/>
    <property type="molecule type" value="Genomic_DNA"/>
</dbReference>
<comment type="caution">
    <text evidence="1">The sequence shown here is derived from an EMBL/GenBank/DDBJ whole genome shotgun (WGS) entry which is preliminary data.</text>
</comment>
<accession>A0ABU6CFJ0</accession>
<sequence length="76" mass="8198">MPQYAITWTIDVDDADDPIDVARQALAVHPYYKPTSWATVVTVTDGADEYLVDLDPHGIGTEHAAPTCTTRPSSGP</sequence>
<gene>
    <name evidence="1" type="ORF">OKJ48_24985</name>
</gene>
<organism evidence="1 2">
    <name type="scientific">Streptomyces kunmingensis</name>
    <dbReference type="NCBI Taxonomy" id="68225"/>
    <lineage>
        <taxon>Bacteria</taxon>
        <taxon>Bacillati</taxon>
        <taxon>Actinomycetota</taxon>
        <taxon>Actinomycetes</taxon>
        <taxon>Kitasatosporales</taxon>
        <taxon>Streptomycetaceae</taxon>
        <taxon>Streptomyces</taxon>
    </lineage>
</organism>
<evidence type="ECO:0000313" key="1">
    <source>
        <dbReference type="EMBL" id="MEB3963473.1"/>
    </source>
</evidence>